<protein>
    <submittedName>
        <fullName evidence="1">Phage head closure protein</fullName>
    </submittedName>
</protein>
<evidence type="ECO:0000313" key="1">
    <source>
        <dbReference type="EMBL" id="UXH31510.1"/>
    </source>
</evidence>
<proteinExistence type="predicted"/>
<dbReference type="AlphaFoldDB" id="A0A9E7RSF7"/>
<accession>A0A9E7RSF7</accession>
<gene>
    <name evidence="1" type="ORF">N5910_08185</name>
</gene>
<dbReference type="RefSeq" id="WP_261599549.1">
    <property type="nucleotide sequence ID" value="NZ_CP104550.1"/>
</dbReference>
<sequence>MLRRYGQEVTLVHHSLKERDQRGQPVYEDDTRPLKAFFHVNRGGERIINGQRISDYDAYVLIPLGVSIMRGDHILIGEDKYTVTSIIKNRTHIEATLQRIADT</sequence>
<dbReference type="EMBL" id="CP104550">
    <property type="protein sequence ID" value="UXH31510.1"/>
    <property type="molecule type" value="Genomic_DNA"/>
</dbReference>
<name>A0A9E7RSF7_METWO</name>
<dbReference type="NCBIfam" id="TIGR01563">
    <property type="entry name" value="gp16_SPP1"/>
    <property type="match status" value="1"/>
</dbReference>
<organism evidence="1">
    <name type="scientific">Methanothermobacter wolfeii</name>
    <name type="common">Methanobacterium wolfei</name>
    <dbReference type="NCBI Taxonomy" id="145261"/>
    <lineage>
        <taxon>Archaea</taxon>
        <taxon>Methanobacteriati</taxon>
        <taxon>Methanobacteriota</taxon>
        <taxon>Methanomada group</taxon>
        <taxon>Methanobacteria</taxon>
        <taxon>Methanobacteriales</taxon>
        <taxon>Methanobacteriaceae</taxon>
        <taxon>Methanothermobacter</taxon>
    </lineage>
</organism>
<dbReference type="Proteomes" id="UP001065373">
    <property type="component" value="Chromosome"/>
</dbReference>
<dbReference type="GeneID" id="75107223"/>
<dbReference type="InterPro" id="IPR008767">
    <property type="entry name" value="Phage_SPP1_head-tail_adaptor"/>
</dbReference>
<reference evidence="1" key="1">
    <citation type="submission" date="2022-09" db="EMBL/GenBank/DDBJ databases">
        <title>Characterization of three MwoI isoschizomers from sequenced genome and metagenomes.</title>
        <authorList>
            <person name="Fomenkov A."/>
            <person name="Xu S.Y."/>
            <person name="Roberts R.J."/>
        </authorList>
    </citation>
    <scope>NUCLEOTIDE SEQUENCE</scope>
    <source>
        <strain evidence="1">DSM 2970</strain>
    </source>
</reference>